<evidence type="ECO:0000256" key="2">
    <source>
        <dbReference type="ARBA" id="ARBA00022723"/>
    </source>
</evidence>
<dbReference type="Pfam" id="PF05699">
    <property type="entry name" value="Dimer_Tnp_hAT"/>
    <property type="match status" value="1"/>
</dbReference>
<dbReference type="AlphaFoldDB" id="A0A9P5B258"/>
<organism evidence="8 9">
    <name type="scientific">Fusarium agapanthi</name>
    <dbReference type="NCBI Taxonomy" id="1803897"/>
    <lineage>
        <taxon>Eukaryota</taxon>
        <taxon>Fungi</taxon>
        <taxon>Dikarya</taxon>
        <taxon>Ascomycota</taxon>
        <taxon>Pezizomycotina</taxon>
        <taxon>Sordariomycetes</taxon>
        <taxon>Hypocreomycetidae</taxon>
        <taxon>Hypocreales</taxon>
        <taxon>Nectriaceae</taxon>
        <taxon>Fusarium</taxon>
        <taxon>Fusarium fujikuroi species complex</taxon>
    </lineage>
</organism>
<proteinExistence type="predicted"/>
<reference evidence="8" key="1">
    <citation type="submission" date="2020-01" db="EMBL/GenBank/DDBJ databases">
        <title>Identification and distribution of gene clusters putatively required for synthesis of sphingolipid metabolism inhibitors in phylogenetically diverse species of the filamentous fungus Fusarium.</title>
        <authorList>
            <person name="Kim H.-S."/>
            <person name="Busman M."/>
            <person name="Brown D.W."/>
            <person name="Divon H."/>
            <person name="Uhlig S."/>
            <person name="Proctor R.H."/>
        </authorList>
    </citation>
    <scope>NUCLEOTIDE SEQUENCE</scope>
    <source>
        <strain evidence="8">NRRL 31653</strain>
    </source>
</reference>
<evidence type="ECO:0000256" key="4">
    <source>
        <dbReference type="ARBA" id="ARBA00022833"/>
    </source>
</evidence>
<dbReference type="PANTHER" id="PTHR46481:SF10">
    <property type="entry name" value="ZINC FINGER BED DOMAIN-CONTAINING PROTEIN 39"/>
    <property type="match status" value="1"/>
</dbReference>
<dbReference type="PANTHER" id="PTHR46481">
    <property type="entry name" value="ZINC FINGER BED DOMAIN-CONTAINING PROTEIN 4"/>
    <property type="match status" value="1"/>
</dbReference>
<evidence type="ECO:0000313" key="9">
    <source>
        <dbReference type="Proteomes" id="UP000737391"/>
    </source>
</evidence>
<gene>
    <name evidence="8" type="ORF">FAGAP_10856</name>
</gene>
<feature type="compositionally biased region" description="Polar residues" evidence="6">
    <location>
        <begin position="465"/>
        <end position="475"/>
    </location>
</feature>
<dbReference type="EMBL" id="LUFC02000970">
    <property type="protein sequence ID" value="KAF4490369.1"/>
    <property type="molecule type" value="Genomic_DNA"/>
</dbReference>
<name>A0A9P5B258_9HYPO</name>
<keyword evidence="4" id="KW-0862">Zinc</keyword>
<feature type="region of interest" description="Disordered" evidence="6">
    <location>
        <begin position="263"/>
        <end position="291"/>
    </location>
</feature>
<dbReference type="GO" id="GO:0046983">
    <property type="term" value="F:protein dimerization activity"/>
    <property type="evidence" value="ECO:0007669"/>
    <property type="project" value="InterPro"/>
</dbReference>
<dbReference type="InterPro" id="IPR008906">
    <property type="entry name" value="HATC_C_dom"/>
</dbReference>
<evidence type="ECO:0000259" key="7">
    <source>
        <dbReference type="Pfam" id="PF05699"/>
    </source>
</evidence>
<evidence type="ECO:0000256" key="3">
    <source>
        <dbReference type="ARBA" id="ARBA00022771"/>
    </source>
</evidence>
<dbReference type="GO" id="GO:0008270">
    <property type="term" value="F:zinc ion binding"/>
    <property type="evidence" value="ECO:0007669"/>
    <property type="project" value="UniProtKB-KW"/>
</dbReference>
<sequence length="630" mass="70814">MSSDTSSIIGATENPADVNGLPSNFLLIIDITKDRSSTRGRKTGGNTIYTCTACGDKRYGNKANAANHVRNNHPVASRSTRFVSGTQSSISAHSCPVASEDALRNAFNPQAYQEALISILTRRRLPFSAIEWDEFKQLALACNLYIKDSLITSRRTMVRYIAANYDFYSSEIKDSLTTASSLIHISTDLWTSPHRHSLLAIKFNAKGRRIRCIAHVINLSLQAFLLASSKEALVAVLESASGVTGEELLSQFSEVLASHRKKAVTEGNTAKRKNGEPARKHKRKGSTASNTSVISADDFSGVENVPALRKLHGLAVWLSSSSLHQNAWDKAVGLRLGMDNRTRWSSWYQVIDRAIRKDKIQSFMSDHEQAIGDNRLLVGDWELLGEKIYQSDRHSDERMVRAIDMGWFILSKYYRLTDEVPVYAAALLLDPRKRIAYIKQNWPKEWHEYTIASATAFWQKEFNYEQPSDHPSTPTSMPPPLAKKPNQLATLSKKLEVRTINASVRDDFTSFINVDATDIPPDCTPLEWWCQPQQRKQYPELSRMAICILSIPAESSEPERTFSGARKTCSWDRLRITCKTIEMIGCTGNWLHQGLIQPLHENGMGLIGIPRPEGDSQDVNDDSGHYFDWY</sequence>
<dbReference type="SUPFAM" id="SSF53098">
    <property type="entry name" value="Ribonuclease H-like"/>
    <property type="match status" value="1"/>
</dbReference>
<comment type="subcellular location">
    <subcellularLocation>
        <location evidence="1">Nucleus</location>
    </subcellularLocation>
</comment>
<evidence type="ECO:0000256" key="5">
    <source>
        <dbReference type="ARBA" id="ARBA00023242"/>
    </source>
</evidence>
<dbReference type="OrthoDB" id="5071048at2759"/>
<dbReference type="Proteomes" id="UP000737391">
    <property type="component" value="Unassembled WGS sequence"/>
</dbReference>
<evidence type="ECO:0000256" key="1">
    <source>
        <dbReference type="ARBA" id="ARBA00004123"/>
    </source>
</evidence>
<evidence type="ECO:0000256" key="6">
    <source>
        <dbReference type="SAM" id="MobiDB-lite"/>
    </source>
</evidence>
<comment type="caution">
    <text evidence="8">The sequence shown here is derived from an EMBL/GenBank/DDBJ whole genome shotgun (WGS) entry which is preliminary data.</text>
</comment>
<evidence type="ECO:0000313" key="8">
    <source>
        <dbReference type="EMBL" id="KAF4490369.1"/>
    </source>
</evidence>
<feature type="region of interest" description="Disordered" evidence="6">
    <location>
        <begin position="464"/>
        <end position="484"/>
    </location>
</feature>
<dbReference type="GO" id="GO:0005634">
    <property type="term" value="C:nucleus"/>
    <property type="evidence" value="ECO:0007669"/>
    <property type="project" value="UniProtKB-SubCell"/>
</dbReference>
<keyword evidence="9" id="KW-1185">Reference proteome</keyword>
<accession>A0A9P5B258</accession>
<dbReference type="InterPro" id="IPR052035">
    <property type="entry name" value="ZnF_BED_domain_contain"/>
</dbReference>
<keyword evidence="5" id="KW-0539">Nucleus</keyword>
<keyword evidence="2" id="KW-0479">Metal-binding</keyword>
<protein>
    <submittedName>
        <fullName evidence="8">Ribonuclease H</fullName>
    </submittedName>
</protein>
<keyword evidence="3" id="KW-0863">Zinc-finger</keyword>
<dbReference type="InterPro" id="IPR012337">
    <property type="entry name" value="RNaseH-like_sf"/>
</dbReference>
<feature type="domain" description="HAT C-terminal dimerisation" evidence="7">
    <location>
        <begin position="521"/>
        <end position="591"/>
    </location>
</feature>